<dbReference type="EMBL" id="AP018930">
    <property type="protein sequence ID" value="BBG25538.1"/>
    <property type="molecule type" value="Genomic_DNA"/>
</dbReference>
<evidence type="ECO:0000313" key="3">
    <source>
        <dbReference type="Proteomes" id="UP000325030"/>
    </source>
</evidence>
<organism evidence="2 3">
    <name type="scientific">Sulfuracidifex tepidarius</name>
    <dbReference type="NCBI Taxonomy" id="1294262"/>
    <lineage>
        <taxon>Archaea</taxon>
        <taxon>Thermoproteota</taxon>
        <taxon>Thermoprotei</taxon>
        <taxon>Sulfolobales</taxon>
        <taxon>Sulfolobaceae</taxon>
        <taxon>Sulfuracidifex</taxon>
    </lineage>
</organism>
<dbReference type="GeneID" id="41716569"/>
<dbReference type="Proteomes" id="UP000325030">
    <property type="component" value="Chromosome"/>
</dbReference>
<gene>
    <name evidence="2" type="ORF">IC007_0043</name>
</gene>
<accession>A0A510E0A3</accession>
<evidence type="ECO:0000256" key="1">
    <source>
        <dbReference type="SAM" id="Phobius"/>
    </source>
</evidence>
<proteinExistence type="predicted"/>
<evidence type="ECO:0000313" key="2">
    <source>
        <dbReference type="EMBL" id="BBG25538.1"/>
    </source>
</evidence>
<keyword evidence="1" id="KW-1133">Transmembrane helix</keyword>
<dbReference type="RefSeq" id="WP_149564547.1">
    <property type="nucleotide sequence ID" value="NZ_AP018930.1"/>
</dbReference>
<protein>
    <submittedName>
        <fullName evidence="2">Uncharacterized protein</fullName>
    </submittedName>
</protein>
<sequence length="186" mass="20200">MNVGLSLILLAIFLVSLTPTALSQGSSYILDATIADGTSLFSYTYNYTVEKTNPLVYSLQVSTPNGSPVLNGTYTDSSRCFPNYIPIDGENVSMKYKGQVQIDGNTYQEFVGDAYVRGEQIPIDAYFLGGVLFKLNGSYENITINMINISVNTQSKPSSSIDYVPIIVVAVVIVLAIVIMIKLGKI</sequence>
<keyword evidence="1" id="KW-0812">Transmembrane</keyword>
<name>A0A510E0A3_9CREN</name>
<dbReference type="AlphaFoldDB" id="A0A510E0A3"/>
<keyword evidence="1" id="KW-0472">Membrane</keyword>
<feature type="transmembrane region" description="Helical" evidence="1">
    <location>
        <begin position="163"/>
        <end position="183"/>
    </location>
</feature>
<reference evidence="3" key="1">
    <citation type="submission" date="2018-09" db="EMBL/GenBank/DDBJ databases">
        <title>Complete Genome Sequencing of Sulfolobus sp. JCM 16834.</title>
        <authorList>
            <person name="Kato S."/>
            <person name="Itoh T."/>
            <person name="Ohkuma M."/>
        </authorList>
    </citation>
    <scope>NUCLEOTIDE SEQUENCE [LARGE SCALE GENOMIC DNA]</scope>
    <source>
        <strain evidence="3">IC-007</strain>
    </source>
</reference>